<evidence type="ECO:0000313" key="1">
    <source>
        <dbReference type="EMBL" id="KAG2216124.1"/>
    </source>
</evidence>
<gene>
    <name evidence="1" type="ORF">INT45_001972</name>
</gene>
<proteinExistence type="predicted"/>
<dbReference type="EMBL" id="JAEPRB010000452">
    <property type="protein sequence ID" value="KAG2216124.1"/>
    <property type="molecule type" value="Genomic_DNA"/>
</dbReference>
<dbReference type="OrthoDB" id="2439011at2759"/>
<dbReference type="Pfam" id="PF02992">
    <property type="entry name" value="Transposase_21"/>
    <property type="match status" value="1"/>
</dbReference>
<keyword evidence="2" id="KW-1185">Reference proteome</keyword>
<protein>
    <recommendedName>
        <fullName evidence="3">Transposase domain-containing protein</fullName>
    </recommendedName>
</protein>
<dbReference type="InterPro" id="IPR004242">
    <property type="entry name" value="Transposase_21"/>
</dbReference>
<dbReference type="Proteomes" id="UP000646827">
    <property type="component" value="Unassembled WGS sequence"/>
</dbReference>
<reference evidence="1 2" key="1">
    <citation type="submission" date="2020-12" db="EMBL/GenBank/DDBJ databases">
        <title>Metabolic potential, ecology and presence of endohyphal bacteria is reflected in genomic diversity of Mucoromycotina.</title>
        <authorList>
            <person name="Muszewska A."/>
            <person name="Okrasinska A."/>
            <person name="Steczkiewicz K."/>
            <person name="Drgas O."/>
            <person name="Orlowska M."/>
            <person name="Perlinska-Lenart U."/>
            <person name="Aleksandrzak-Piekarczyk T."/>
            <person name="Szatraj K."/>
            <person name="Zielenkiewicz U."/>
            <person name="Pilsyk S."/>
            <person name="Malc E."/>
            <person name="Mieczkowski P."/>
            <person name="Kruszewska J.S."/>
            <person name="Biernat P."/>
            <person name="Pawlowska J."/>
        </authorList>
    </citation>
    <scope>NUCLEOTIDE SEQUENCE [LARGE SCALE GENOMIC DNA]</scope>
    <source>
        <strain evidence="1 2">CBS 142.35</strain>
    </source>
</reference>
<evidence type="ECO:0000313" key="2">
    <source>
        <dbReference type="Proteomes" id="UP000646827"/>
    </source>
</evidence>
<evidence type="ECO:0008006" key="3">
    <source>
        <dbReference type="Google" id="ProtNLM"/>
    </source>
</evidence>
<name>A0A8H7RS79_9FUNG</name>
<dbReference type="PANTHER" id="PTHR46579">
    <property type="entry name" value="F5/8 TYPE C DOMAIN-CONTAINING PROTEIN-RELATED"/>
    <property type="match status" value="1"/>
</dbReference>
<comment type="caution">
    <text evidence="1">The sequence shown here is derived from an EMBL/GenBank/DDBJ whole genome shotgun (WGS) entry which is preliminary data.</text>
</comment>
<sequence>MSNIIDTRSYLCFCPLCQQRNPGIGFIVSGRTYRAHQNAAIINEATTGDPSVERNDGDTRMDIDNNYYDAVNDNNVADYDYGYDEDYNDEGEYADVDGLLPEQFDPREDEEHNVDSDEEIRPAIDIEFDGTIVDDNEAHEINIPTSSPLDHLQHPLIYIFVFLVLFQINHISERIANTLISFISVLIGSFAGEEIRQCIPHSIAGMKKWIGLDYLTEDLQMYSACPTCHAIYPLPGPQNCTNPSRRMNGTLCDTPLLKSTASSNNRGNPYKKYAYYPLEDSLKRLFMRENFEEKIEQWKSRSMEPGLFNDVYDGMMWYDLFDPSTGLPFVETPRSLMLTLNIDWFAPFDSGYSCGVIYLVCNNLPRADRFKIENVILVGVMPGPKEPSTYEINSYLEPLVDSLLRLFNGITIPTYQEPNGTLIRAALLNIACDIPAARKVGGFTSHNSTRACHKCTREFVVFPGTSNLDYSGNIIDREHGLRTRASNASAAAQWLEARTQAARTRIERETGTRWSQIHRLPYFDLVRSVLIDPMHNLFLGTADRMVRIWREHGLLTNADGFDMQKLADGIVLPPGVPSLNRKIERKFGFMTAADWKAWCLVYSPFVLKNKLPPAHLNNWMNFVDACRILSKTSITYQEIDDADRLLKEFVGRCCSLYGPECITPNMHLHLHLRETIEDFSTIYTYWLFSFERYNGFMKDAETNQKDSFELTFMKRFIEKTGALDFIRTRISSRLAGRPQELEVLLKIAGQSHMPYQQNHTQYNPLTFNQLSSDPTIDVIGSEPLPADTLLSMTEGQKTRFNGQSYELLLEHYQQHYDGVYSILQQTPGRICCYNEAEKFRSIEIFGQQYRSASSKSIRGSHIQALFLQHGDVVAWTGQVQYYFRHVLVVDRVPKQHYFAYVRWYRTEAGQRFEQEGLEEWRNRFMADDRHSILPVHRISSQVAIVAYGPQGNPNTSKIVVIPMTRRIEV</sequence>
<organism evidence="1 2">
    <name type="scientific">Circinella minor</name>
    <dbReference type="NCBI Taxonomy" id="1195481"/>
    <lineage>
        <taxon>Eukaryota</taxon>
        <taxon>Fungi</taxon>
        <taxon>Fungi incertae sedis</taxon>
        <taxon>Mucoromycota</taxon>
        <taxon>Mucoromycotina</taxon>
        <taxon>Mucoromycetes</taxon>
        <taxon>Mucorales</taxon>
        <taxon>Lichtheimiaceae</taxon>
        <taxon>Circinella</taxon>
    </lineage>
</organism>
<dbReference type="AlphaFoldDB" id="A0A8H7RS79"/>
<accession>A0A8H7RS79</accession>
<dbReference type="PANTHER" id="PTHR46579:SF2">
    <property type="entry name" value="C2H2-TYPE DOMAIN-CONTAINING PROTEIN"/>
    <property type="match status" value="1"/>
</dbReference>